<feature type="compositionally biased region" description="Low complexity" evidence="7">
    <location>
        <begin position="829"/>
        <end position="839"/>
    </location>
</feature>
<feature type="compositionally biased region" description="Polar residues" evidence="7">
    <location>
        <begin position="192"/>
        <end position="213"/>
    </location>
</feature>
<comment type="function">
    <text evidence="5">Acts both as a regulator of telomere function and as a transcription regulator. Involved in the regulation of telomere length and protection as a component of the shelterin complex (telosome). Does not bind DNA directly: recruited to telomeric double-stranded 5'-TTAGGG-3' repeats via its interaction with terf2. Independently of its function in telomeres, also acts as a transcription regulator: recruited to extratelomeric 5'-TTAGGG-3' sites via its association with terf2 or other factors, and regulates gene expression.</text>
</comment>
<feature type="compositionally biased region" description="Basic residues" evidence="7">
    <location>
        <begin position="214"/>
        <end position="232"/>
    </location>
</feature>
<evidence type="ECO:0000256" key="1">
    <source>
        <dbReference type="ARBA" id="ARBA00010467"/>
    </source>
</evidence>
<protein>
    <recommendedName>
        <fullName evidence="5">Telomeric repeat-binding factor 2-interacting protein 1</fullName>
        <shortName evidence="5">TERF2-interacting telomeric protein 1</shortName>
    </recommendedName>
    <alternativeName>
        <fullName evidence="5">Repressor/activator protein 1 homolog</fullName>
    </alternativeName>
</protein>
<proteinExistence type="inferred from homology"/>
<comment type="similarity">
    <text evidence="1 5">Belongs to the RAP1 family.</text>
</comment>
<evidence type="ECO:0000256" key="7">
    <source>
        <dbReference type="SAM" id="MobiDB-lite"/>
    </source>
</evidence>
<feature type="region of interest" description="Disordered" evidence="7">
    <location>
        <begin position="556"/>
        <end position="587"/>
    </location>
</feature>
<dbReference type="InterPro" id="IPR039595">
    <property type="entry name" value="TE2IP/Rap1"/>
</dbReference>
<dbReference type="GO" id="GO:0031848">
    <property type="term" value="P:protection from non-homologous end joining at telomere"/>
    <property type="evidence" value="ECO:0007669"/>
    <property type="project" value="TreeGrafter"/>
</dbReference>
<reference evidence="10" key="1">
    <citation type="submission" date="2020-01" db="EMBL/GenBank/DDBJ databases">
        <title>Draft genome sequence of the Termite Coptotermes fromosanus.</title>
        <authorList>
            <person name="Itakura S."/>
            <person name="Yosikawa Y."/>
            <person name="Umezawa K."/>
        </authorList>
    </citation>
    <scope>NUCLEOTIDE SEQUENCE [LARGE SCALE GENOMIC DNA]</scope>
</reference>
<dbReference type="PANTHER" id="PTHR16466:SF6">
    <property type="entry name" value="TELOMERIC REPEAT-BINDING FACTOR 2-INTERACTING PROTEIN 1"/>
    <property type="match status" value="1"/>
</dbReference>
<dbReference type="InterPro" id="IPR009057">
    <property type="entry name" value="Homeodomain-like_sf"/>
</dbReference>
<keyword evidence="2 5" id="KW-0158">Chromosome</keyword>
<name>A0A6L2PS41_COPFO</name>
<feature type="domain" description="TERF2-interacting telomeric protein 1 Myb" evidence="8">
    <location>
        <begin position="69"/>
        <end position="127"/>
    </location>
</feature>
<accession>A0A6L2PS41</accession>
<feature type="compositionally biased region" description="Basic and acidic residues" evidence="7">
    <location>
        <begin position="862"/>
        <end position="885"/>
    </location>
</feature>
<feature type="region of interest" description="Disordered" evidence="7">
    <location>
        <begin position="192"/>
        <end position="253"/>
    </location>
</feature>
<keyword evidence="6" id="KW-0175">Coiled coil</keyword>
<dbReference type="GO" id="GO:0010833">
    <property type="term" value="P:telomere maintenance via telomere lengthening"/>
    <property type="evidence" value="ECO:0007669"/>
    <property type="project" value="UniProtKB-UniRule"/>
</dbReference>
<feature type="region of interest" description="Disordered" evidence="7">
    <location>
        <begin position="829"/>
        <end position="888"/>
    </location>
</feature>
<organism evidence="9 10">
    <name type="scientific">Coptotermes formosanus</name>
    <name type="common">Formosan subterranean termite</name>
    <dbReference type="NCBI Taxonomy" id="36987"/>
    <lineage>
        <taxon>Eukaryota</taxon>
        <taxon>Metazoa</taxon>
        <taxon>Ecdysozoa</taxon>
        <taxon>Arthropoda</taxon>
        <taxon>Hexapoda</taxon>
        <taxon>Insecta</taxon>
        <taxon>Pterygota</taxon>
        <taxon>Neoptera</taxon>
        <taxon>Polyneoptera</taxon>
        <taxon>Dictyoptera</taxon>
        <taxon>Blattodea</taxon>
        <taxon>Blattoidea</taxon>
        <taxon>Termitoidae</taxon>
        <taxon>Rhinotermitidae</taxon>
        <taxon>Coptotermes</taxon>
    </lineage>
</organism>
<evidence type="ECO:0000256" key="2">
    <source>
        <dbReference type="ARBA" id="ARBA00022454"/>
    </source>
</evidence>
<evidence type="ECO:0000256" key="6">
    <source>
        <dbReference type="SAM" id="Coils"/>
    </source>
</evidence>
<gene>
    <name evidence="9" type="ORF">Cfor_08506</name>
</gene>
<keyword evidence="4 5" id="KW-0539">Nucleus</keyword>
<feature type="compositionally biased region" description="Polar residues" evidence="7">
    <location>
        <begin position="567"/>
        <end position="579"/>
    </location>
</feature>
<evidence type="ECO:0000259" key="8">
    <source>
        <dbReference type="Pfam" id="PF08914"/>
    </source>
</evidence>
<dbReference type="InterPro" id="IPR015010">
    <property type="entry name" value="TERF2IP_Myb"/>
</dbReference>
<dbReference type="GO" id="GO:0042162">
    <property type="term" value="F:telomeric DNA binding"/>
    <property type="evidence" value="ECO:0007669"/>
    <property type="project" value="TreeGrafter"/>
</dbReference>
<dbReference type="AlphaFoldDB" id="A0A6L2PS41"/>
<dbReference type="Pfam" id="PF08914">
    <property type="entry name" value="Myb_Rap1"/>
    <property type="match status" value="1"/>
</dbReference>
<keyword evidence="5" id="KW-0010">Activator</keyword>
<dbReference type="InParanoid" id="A0A6L2PS41"/>
<keyword evidence="3 5" id="KW-0779">Telomere</keyword>
<evidence type="ECO:0000313" key="9">
    <source>
        <dbReference type="EMBL" id="GFG35024.1"/>
    </source>
</evidence>
<dbReference type="Gene3D" id="1.10.10.60">
    <property type="entry name" value="Homeodomain-like"/>
    <property type="match status" value="1"/>
</dbReference>
<evidence type="ECO:0000313" key="10">
    <source>
        <dbReference type="Proteomes" id="UP000502823"/>
    </source>
</evidence>
<dbReference type="EMBL" id="BLKM01008815">
    <property type="protein sequence ID" value="GFG35024.1"/>
    <property type="molecule type" value="Genomic_DNA"/>
</dbReference>
<comment type="subcellular location">
    <subcellularLocation>
        <location evidence="5">Nucleus</location>
    </subcellularLocation>
    <subcellularLocation>
        <location evidence="5">Chromosome</location>
        <location evidence="5">Telomere</location>
    </subcellularLocation>
</comment>
<dbReference type="GO" id="GO:0070187">
    <property type="term" value="C:shelterin complex"/>
    <property type="evidence" value="ECO:0007669"/>
    <property type="project" value="TreeGrafter"/>
</dbReference>
<feature type="coiled-coil region" evidence="6">
    <location>
        <begin position="473"/>
        <end position="500"/>
    </location>
</feature>
<dbReference type="Proteomes" id="UP000502823">
    <property type="component" value="Unassembled WGS sequence"/>
</dbReference>
<evidence type="ECO:0000256" key="3">
    <source>
        <dbReference type="ARBA" id="ARBA00022895"/>
    </source>
</evidence>
<dbReference type="OrthoDB" id="10257855at2759"/>
<sequence>MVSYIILRIASNTSLSCFMKRTPNHQMCGGRTWQSMKEHFLKKILPSIESFNLTETQITRFKNSNTNYYMEAEDIAILKFVSQRKRYKATGGVRLWKLMERKKAVPGRSWQSMKERYRKVLIQKLDEYLPSDVATQMLEADLEGTKQRTKKRKAPAAPRILSLQTHTRITEPNAATSKPYSDCLRTNCTSLSGSTNTGKNSVDSYMSVSTSTPNKKKSIQNHIHSPKRKLFSQRKSPVEFTPASESGKGMQSSEYQSALTVEVHRRELNHESDDGSCSRSMRYAAVARVHKKSQHVKDITARDMGNSVVAVHNTGHTCQENAAWKSGGLFRKQGISKESSVLDIEGNLLEFRSASEKSTLDNASNGCNMDIVSGEGTGGEINVHLCHSNSAKEVSEEEIGRSDVRNVPTKELVVLSKESKKEVVSYKTGKQEIINDHVLENVQGKGSAVQSKSSRHMLQGHSVMQKLSCGRPHKEVMSEKTSYEQNLQDLSDKVSLLQDDNFTHTVAICMKTWNSGENTDSRCLSQNSCLEGTEVYSCSHDGSLNEEDIALAGTEHNTSKPERVIPDNQNNTGETSESACNKREETRGECSENNTNLICMEPLRQLNDHGEVQGIESNHDKVNTDGNRGNGSDISLHDLYKLYKQNAGQLSFQEYVKEILHACARILSDHRFEVLGFPEMICSRSSGNEQESDNRHTEHASEGIAIMRLSSANIGTVNNTCVDTLLTQQEPTVSNSEGPKHPVEKIICSTSQNVCVTCSGLSDKELLGSSSLESGHTDGISGSTHASCSTSSVSACVKSYSDVVLENITANADKPSPEQLTYCCSSQASMSPSSSLPPEESSHSYKEGFAAPQAATTSQCTDIRDLEQPISSEHKNTDSSDRCESSAEDFDSLAQKSVGSPGHDFCESCCSLAASTASADNSTATSGHSNTAKKMKKLMGGSKDCPVCDVSQNMEPCRQDT</sequence>
<evidence type="ECO:0000256" key="4">
    <source>
        <dbReference type="ARBA" id="ARBA00023242"/>
    </source>
</evidence>
<dbReference type="GO" id="GO:0006355">
    <property type="term" value="P:regulation of DNA-templated transcription"/>
    <property type="evidence" value="ECO:0007669"/>
    <property type="project" value="UniProtKB-UniRule"/>
</dbReference>
<keyword evidence="5" id="KW-0805">Transcription regulation</keyword>
<comment type="caution">
    <text evidence="9">The sequence shown here is derived from an EMBL/GenBank/DDBJ whole genome shotgun (WGS) entry which is preliminary data.</text>
</comment>
<comment type="subunit">
    <text evidence="5">Homodimer.</text>
</comment>
<keyword evidence="10" id="KW-1185">Reference proteome</keyword>
<dbReference type="SUPFAM" id="SSF46689">
    <property type="entry name" value="Homeodomain-like"/>
    <property type="match status" value="1"/>
</dbReference>
<evidence type="ECO:0000256" key="5">
    <source>
        <dbReference type="RuleBase" id="RU367107"/>
    </source>
</evidence>
<keyword evidence="5" id="KW-0804">Transcription</keyword>
<dbReference type="PANTHER" id="PTHR16466">
    <property type="entry name" value="TELOMERE REPEAT-BINDING FACTOR 2-INTERACTING PROTEIN 1"/>
    <property type="match status" value="1"/>
</dbReference>